<dbReference type="Proteomes" id="UP000694867">
    <property type="component" value="Unplaced"/>
</dbReference>
<feature type="region of interest" description="Disordered" evidence="1">
    <location>
        <begin position="47"/>
        <end position="91"/>
    </location>
</feature>
<dbReference type="GO" id="GO:0005886">
    <property type="term" value="C:plasma membrane"/>
    <property type="evidence" value="ECO:0007669"/>
    <property type="project" value="TreeGrafter"/>
</dbReference>
<keyword evidence="2" id="KW-0472">Membrane</keyword>
<feature type="domain" description="C2" evidence="3">
    <location>
        <begin position="148"/>
        <end position="275"/>
    </location>
</feature>
<dbReference type="GO" id="GO:0070382">
    <property type="term" value="C:exocytic vesicle"/>
    <property type="evidence" value="ECO:0007669"/>
    <property type="project" value="TreeGrafter"/>
</dbReference>
<dbReference type="KEGG" id="goe:100906117"/>
<feature type="compositionally biased region" description="Basic and acidic residues" evidence="1">
    <location>
        <begin position="127"/>
        <end position="137"/>
    </location>
</feature>
<evidence type="ECO:0000313" key="4">
    <source>
        <dbReference type="Proteomes" id="UP000694867"/>
    </source>
</evidence>
<evidence type="ECO:0000256" key="2">
    <source>
        <dbReference type="SAM" id="Phobius"/>
    </source>
</evidence>
<keyword evidence="2" id="KW-0812">Transmembrane</keyword>
<dbReference type="GO" id="GO:0017156">
    <property type="term" value="P:calcium-ion regulated exocytosis"/>
    <property type="evidence" value="ECO:0007669"/>
    <property type="project" value="TreeGrafter"/>
</dbReference>
<accession>A0AAJ6QSQ7</accession>
<feature type="transmembrane region" description="Helical" evidence="2">
    <location>
        <begin position="15"/>
        <end position="36"/>
    </location>
</feature>
<proteinExistence type="predicted"/>
<dbReference type="GO" id="GO:0000149">
    <property type="term" value="F:SNARE binding"/>
    <property type="evidence" value="ECO:0007669"/>
    <property type="project" value="TreeGrafter"/>
</dbReference>
<organism evidence="4 5">
    <name type="scientific">Galendromus occidentalis</name>
    <name type="common">western predatory mite</name>
    <dbReference type="NCBI Taxonomy" id="34638"/>
    <lineage>
        <taxon>Eukaryota</taxon>
        <taxon>Metazoa</taxon>
        <taxon>Ecdysozoa</taxon>
        <taxon>Arthropoda</taxon>
        <taxon>Chelicerata</taxon>
        <taxon>Arachnida</taxon>
        <taxon>Acari</taxon>
        <taxon>Parasitiformes</taxon>
        <taxon>Mesostigmata</taxon>
        <taxon>Gamasina</taxon>
        <taxon>Phytoseioidea</taxon>
        <taxon>Phytoseiidae</taxon>
        <taxon>Typhlodrominae</taxon>
        <taxon>Galendromus</taxon>
    </lineage>
</organism>
<dbReference type="PROSITE" id="PS50004">
    <property type="entry name" value="C2"/>
    <property type="match status" value="1"/>
</dbReference>
<evidence type="ECO:0000313" key="5">
    <source>
        <dbReference type="RefSeq" id="XP_003742638.1"/>
    </source>
</evidence>
<dbReference type="GeneID" id="100906117"/>
<dbReference type="GO" id="GO:0030276">
    <property type="term" value="F:clathrin binding"/>
    <property type="evidence" value="ECO:0007669"/>
    <property type="project" value="TreeGrafter"/>
</dbReference>
<gene>
    <name evidence="5" type="primary">LOC100906117</name>
</gene>
<dbReference type="AlphaFoldDB" id="A0AAJ6QSQ7"/>
<dbReference type="InterPro" id="IPR000008">
    <property type="entry name" value="C2_dom"/>
</dbReference>
<dbReference type="Pfam" id="PF00168">
    <property type="entry name" value="C2"/>
    <property type="match status" value="1"/>
</dbReference>
<reference evidence="5" key="1">
    <citation type="submission" date="2025-08" db="UniProtKB">
        <authorList>
            <consortium name="RefSeq"/>
        </authorList>
    </citation>
    <scope>IDENTIFICATION</scope>
</reference>
<feature type="region of interest" description="Disordered" evidence="1">
    <location>
        <begin position="127"/>
        <end position="147"/>
    </location>
</feature>
<dbReference type="SUPFAM" id="SSF49562">
    <property type="entry name" value="C2 domain (Calcium/lipid-binding domain, CaLB)"/>
    <property type="match status" value="1"/>
</dbReference>
<dbReference type="GO" id="GO:0001786">
    <property type="term" value="F:phosphatidylserine binding"/>
    <property type="evidence" value="ECO:0007669"/>
    <property type="project" value="TreeGrafter"/>
</dbReference>
<dbReference type="GO" id="GO:0005544">
    <property type="term" value="F:calcium-dependent phospholipid binding"/>
    <property type="evidence" value="ECO:0007669"/>
    <property type="project" value="TreeGrafter"/>
</dbReference>
<protein>
    <submittedName>
        <fullName evidence="5">Synaptotagmin 2</fullName>
    </submittedName>
</protein>
<dbReference type="SMART" id="SM00239">
    <property type="entry name" value="C2"/>
    <property type="match status" value="1"/>
</dbReference>
<dbReference type="Gene3D" id="2.60.40.150">
    <property type="entry name" value="C2 domain"/>
    <property type="match status" value="2"/>
</dbReference>
<evidence type="ECO:0000259" key="3">
    <source>
        <dbReference type="PROSITE" id="PS50004"/>
    </source>
</evidence>
<keyword evidence="2" id="KW-1133">Transmembrane helix</keyword>
<sequence length="415" mass="46443">MLPSPVLRKLSISELIGFVALTTFFIIAILIILTTWMRKRKLSKANEDEATSRGAISKSRDASPPLALGRPRSHSWRTPPQSRKEYLAGPSTLGDACRKGAPLFDPVQMENILKNYTKSLPSYRSRLESIEDEGSRSEDDEAPGRYEGPGKISLRMAYNGEVLLVHVLNCKGLPAHCLWTSRGPQYFRRNPYVNVSLVPESNSDSESFETKARHRTLNPKFDEAFEFALAPQDLHEKALKIVVFDREEGRSPKMVGMVMQPLDVVSPEREENLVLDLSRSERPGKEEPESMQRRGSSPGDIFVGLTCNPLTNRIRINVLKMKGFRTPRDIRLSGAYVRVQLYHGHHLLKTKTTSAQRIPRDANDEVSIFESFNFGIPGKFFDSCSLSLTIVAAIIPKDNAPARDLILGNIILGAS</sequence>
<dbReference type="InterPro" id="IPR035892">
    <property type="entry name" value="C2_domain_sf"/>
</dbReference>
<keyword evidence="4" id="KW-1185">Reference proteome</keyword>
<feature type="compositionally biased region" description="Basic and acidic residues" evidence="1">
    <location>
        <begin position="277"/>
        <end position="292"/>
    </location>
</feature>
<feature type="region of interest" description="Disordered" evidence="1">
    <location>
        <begin position="277"/>
        <end position="298"/>
    </location>
</feature>
<name>A0AAJ6QSQ7_9ACAR</name>
<evidence type="ECO:0000256" key="1">
    <source>
        <dbReference type="SAM" id="MobiDB-lite"/>
    </source>
</evidence>
<dbReference type="PANTHER" id="PTHR10024:SF234">
    <property type="entry name" value="SYNAPTOTAGMIN-15-RELATED"/>
    <property type="match status" value="1"/>
</dbReference>
<dbReference type="PANTHER" id="PTHR10024">
    <property type="entry name" value="SYNAPTOTAGMIN"/>
    <property type="match status" value="1"/>
</dbReference>
<dbReference type="RefSeq" id="XP_003742638.1">
    <property type="nucleotide sequence ID" value="XM_003742590.1"/>
</dbReference>
<dbReference type="GO" id="GO:0005509">
    <property type="term" value="F:calcium ion binding"/>
    <property type="evidence" value="ECO:0007669"/>
    <property type="project" value="TreeGrafter"/>
</dbReference>